<keyword evidence="3" id="KW-1185">Reference proteome</keyword>
<organism evidence="2 3">
    <name type="scientific">Filobacillus milosensis</name>
    <dbReference type="NCBI Taxonomy" id="94137"/>
    <lineage>
        <taxon>Bacteria</taxon>
        <taxon>Bacillati</taxon>
        <taxon>Bacillota</taxon>
        <taxon>Bacilli</taxon>
        <taxon>Bacillales</taxon>
        <taxon>Bacillaceae</taxon>
        <taxon>Filobacillus</taxon>
    </lineage>
</organism>
<dbReference type="EMBL" id="SOPW01000007">
    <property type="protein sequence ID" value="TFB21753.1"/>
    <property type="molecule type" value="Genomic_DNA"/>
</dbReference>
<feature type="transmembrane region" description="Helical" evidence="1">
    <location>
        <begin position="6"/>
        <end position="25"/>
    </location>
</feature>
<reference evidence="2 3" key="1">
    <citation type="submission" date="2019-03" db="EMBL/GenBank/DDBJ databases">
        <authorList>
            <person name="He R.-H."/>
        </authorList>
    </citation>
    <scope>NUCLEOTIDE SEQUENCE [LARGE SCALE GENOMIC DNA]</scope>
    <source>
        <strain evidence="3">SH 714</strain>
    </source>
</reference>
<dbReference type="AlphaFoldDB" id="A0A4Y8INL7"/>
<evidence type="ECO:0000313" key="3">
    <source>
        <dbReference type="Proteomes" id="UP000297975"/>
    </source>
</evidence>
<evidence type="ECO:0000256" key="1">
    <source>
        <dbReference type="SAM" id="Phobius"/>
    </source>
</evidence>
<protein>
    <submittedName>
        <fullName evidence="2">Uncharacterized protein</fullName>
    </submittedName>
</protein>
<comment type="caution">
    <text evidence="2">The sequence shown here is derived from an EMBL/GenBank/DDBJ whole genome shotgun (WGS) entry which is preliminary data.</text>
</comment>
<dbReference type="RefSeq" id="WP_134339897.1">
    <property type="nucleotide sequence ID" value="NZ_SOPW01000007.1"/>
</dbReference>
<evidence type="ECO:0000313" key="2">
    <source>
        <dbReference type="EMBL" id="TFB21753.1"/>
    </source>
</evidence>
<gene>
    <name evidence="2" type="ORF">E3U55_07950</name>
</gene>
<keyword evidence="1" id="KW-0812">Transmembrane</keyword>
<feature type="transmembrane region" description="Helical" evidence="1">
    <location>
        <begin position="37"/>
        <end position="58"/>
    </location>
</feature>
<keyword evidence="1" id="KW-0472">Membrane</keyword>
<dbReference type="Proteomes" id="UP000297975">
    <property type="component" value="Unassembled WGS sequence"/>
</dbReference>
<proteinExistence type="predicted"/>
<name>A0A4Y8INL7_9BACI</name>
<sequence>MYDYTLAGFFIGLLMWSTFSLFFLRRTYPKKPWKRDLLMALIHGLIIMIFLPIAIWIFEYFS</sequence>
<accession>A0A4Y8INL7</accession>
<keyword evidence="1" id="KW-1133">Transmembrane helix</keyword>